<proteinExistence type="predicted"/>
<evidence type="ECO:0000256" key="5">
    <source>
        <dbReference type="ARBA" id="ARBA00023136"/>
    </source>
</evidence>
<evidence type="ECO:0000313" key="8">
    <source>
        <dbReference type="EMBL" id="BCY27557.1"/>
    </source>
</evidence>
<evidence type="ECO:0000256" key="6">
    <source>
        <dbReference type="SAM" id="Phobius"/>
    </source>
</evidence>
<evidence type="ECO:0000256" key="3">
    <source>
        <dbReference type="ARBA" id="ARBA00022692"/>
    </source>
</evidence>
<dbReference type="PANTHER" id="PTHR36115:SF4">
    <property type="entry name" value="MEMBRANE PROTEIN"/>
    <property type="match status" value="1"/>
</dbReference>
<dbReference type="RefSeq" id="WP_221259171.1">
    <property type="nucleotide sequence ID" value="NZ_AP024749.1"/>
</dbReference>
<evidence type="ECO:0000313" key="9">
    <source>
        <dbReference type="Proteomes" id="UP000825258"/>
    </source>
</evidence>
<name>A0ABM7S211_9FLAO</name>
<comment type="subcellular location">
    <subcellularLocation>
        <location evidence="1">Cell membrane</location>
        <topology evidence="1">Multi-pass membrane protein</topology>
    </subcellularLocation>
</comment>
<dbReference type="PANTHER" id="PTHR36115">
    <property type="entry name" value="PROLINE-RICH ANTIGEN HOMOLOG-RELATED"/>
    <property type="match status" value="1"/>
</dbReference>
<protein>
    <recommendedName>
        <fullName evidence="7">RDD domain-containing protein</fullName>
    </recommendedName>
</protein>
<keyword evidence="5 6" id="KW-0472">Membrane</keyword>
<gene>
    <name evidence="8" type="ORF">KK2020170_04250</name>
</gene>
<keyword evidence="4 6" id="KW-1133">Transmembrane helix</keyword>
<accession>A0ABM7S211</accession>
<feature type="domain" description="RDD" evidence="7">
    <location>
        <begin position="17"/>
        <end position="130"/>
    </location>
</feature>
<dbReference type="EMBL" id="AP024749">
    <property type="protein sequence ID" value="BCY27557.1"/>
    <property type="molecule type" value="Genomic_DNA"/>
</dbReference>
<evidence type="ECO:0000256" key="1">
    <source>
        <dbReference type="ARBA" id="ARBA00004651"/>
    </source>
</evidence>
<dbReference type="InterPro" id="IPR051791">
    <property type="entry name" value="Pra-immunoreactive"/>
</dbReference>
<evidence type="ECO:0000256" key="4">
    <source>
        <dbReference type="ARBA" id="ARBA00022989"/>
    </source>
</evidence>
<evidence type="ECO:0000256" key="2">
    <source>
        <dbReference type="ARBA" id="ARBA00022475"/>
    </source>
</evidence>
<keyword evidence="9" id="KW-1185">Reference proteome</keyword>
<feature type="transmembrane region" description="Helical" evidence="6">
    <location>
        <begin position="69"/>
        <end position="86"/>
    </location>
</feature>
<reference evidence="8 9" key="1">
    <citation type="submission" date="2021-06" db="EMBL/GenBank/DDBJ databases">
        <title>Whole genome sequences of Flavobacterium sp. KK2020170 and assembly.</title>
        <authorList>
            <person name="Kitahara K."/>
            <person name="Miyoshi S."/>
            <person name="Uesaka K."/>
        </authorList>
    </citation>
    <scope>NUCLEOTIDE SEQUENCE [LARGE SCALE GENOMIC DNA]</scope>
    <source>
        <strain evidence="8 9">KK2020170</strain>
    </source>
</reference>
<organism evidence="8 9">
    <name type="scientific">Flavobacterium okayamense</name>
    <dbReference type="NCBI Taxonomy" id="2830782"/>
    <lineage>
        <taxon>Bacteria</taxon>
        <taxon>Pseudomonadati</taxon>
        <taxon>Bacteroidota</taxon>
        <taxon>Flavobacteriia</taxon>
        <taxon>Flavobacteriales</taxon>
        <taxon>Flavobacteriaceae</taxon>
        <taxon>Flavobacterium</taxon>
    </lineage>
</organism>
<keyword evidence="2" id="KW-1003">Cell membrane</keyword>
<dbReference type="Pfam" id="PF06271">
    <property type="entry name" value="RDD"/>
    <property type="match status" value="1"/>
</dbReference>
<evidence type="ECO:0000259" key="7">
    <source>
        <dbReference type="Pfam" id="PF06271"/>
    </source>
</evidence>
<keyword evidence="3 6" id="KW-0812">Transmembrane</keyword>
<dbReference type="InterPro" id="IPR010432">
    <property type="entry name" value="RDD"/>
</dbReference>
<dbReference type="Proteomes" id="UP000825258">
    <property type="component" value="Chromosome"/>
</dbReference>
<sequence length="169" mass="19132">MQKRINKSILEKSKANGGKRFANYIVDYIVQLVLFTGIMMVIVLLQLYITGSNSIGEWFDTIGKIEEYLLGYVLMVIYYFAMESLAKGKTIGKLITNTKVVNLSGETPDTANIMKRTLCRLIPFNALSFLGNEARGWHDSLSDTYVVDAKTFDMEMQKQFAMEEIGSEN</sequence>
<feature type="transmembrane region" description="Helical" evidence="6">
    <location>
        <begin position="21"/>
        <end position="49"/>
    </location>
</feature>